<evidence type="ECO:0000256" key="1">
    <source>
        <dbReference type="ARBA" id="ARBA00022452"/>
    </source>
</evidence>
<dbReference type="STRING" id="1280949.HAD_10500"/>
<dbReference type="GO" id="GO:0008320">
    <property type="term" value="F:protein transmembrane transporter activity"/>
    <property type="evidence" value="ECO:0007669"/>
    <property type="project" value="TreeGrafter"/>
</dbReference>
<dbReference type="Pfam" id="PF08479">
    <property type="entry name" value="POTRA_2"/>
    <property type="match status" value="1"/>
</dbReference>
<dbReference type="InterPro" id="IPR005565">
    <property type="entry name" value="Hemolysn_activator_HlyB_C"/>
</dbReference>
<keyword evidence="1" id="KW-0472">Membrane</keyword>
<dbReference type="Gene3D" id="3.10.20.310">
    <property type="entry name" value="membrane protein fhac"/>
    <property type="match status" value="1"/>
</dbReference>
<dbReference type="EMBL" id="ARYH01000001">
    <property type="protein sequence ID" value="KCZ86109.1"/>
    <property type="molecule type" value="Genomic_DNA"/>
</dbReference>
<keyword evidence="1" id="KW-1134">Transmembrane beta strand</keyword>
<dbReference type="AlphaFoldDB" id="A0A069E803"/>
<dbReference type="Gene3D" id="2.40.160.50">
    <property type="entry name" value="membrane protein fhac: a member of the omp85/tpsb transporter family"/>
    <property type="match status" value="1"/>
</dbReference>
<evidence type="ECO:0000256" key="3">
    <source>
        <dbReference type="ARBA" id="ARBA00023237"/>
    </source>
</evidence>
<proteinExistence type="predicted"/>
<feature type="chain" id="PRO_5001660823" evidence="4">
    <location>
        <begin position="33"/>
        <end position="581"/>
    </location>
</feature>
<dbReference type="OrthoDB" id="7497550at2"/>
<dbReference type="GO" id="GO:0098046">
    <property type="term" value="C:type V protein secretion system complex"/>
    <property type="evidence" value="ECO:0007669"/>
    <property type="project" value="TreeGrafter"/>
</dbReference>
<dbReference type="PATRIC" id="fig|1280949.3.peg.2146"/>
<keyword evidence="2" id="KW-0812">Transmembrane</keyword>
<evidence type="ECO:0000313" key="8">
    <source>
        <dbReference type="Proteomes" id="UP000027446"/>
    </source>
</evidence>
<dbReference type="Pfam" id="PF03865">
    <property type="entry name" value="ShlB"/>
    <property type="match status" value="1"/>
</dbReference>
<dbReference type="GO" id="GO:0046819">
    <property type="term" value="P:protein secretion by the type V secretion system"/>
    <property type="evidence" value="ECO:0007669"/>
    <property type="project" value="TreeGrafter"/>
</dbReference>
<evidence type="ECO:0000256" key="4">
    <source>
        <dbReference type="SAM" id="SignalP"/>
    </source>
</evidence>
<gene>
    <name evidence="7" type="ORF">HAD_10500</name>
</gene>
<comment type="caution">
    <text evidence="7">The sequence shown here is derived from an EMBL/GenBank/DDBJ whole genome shotgun (WGS) entry which is preliminary data.</text>
</comment>
<evidence type="ECO:0000313" key="7">
    <source>
        <dbReference type="EMBL" id="KCZ86109.1"/>
    </source>
</evidence>
<protein>
    <submittedName>
        <fullName evidence="7">Polypeptide-transport-associated domain-containing protein</fullName>
    </submittedName>
</protein>
<evidence type="ECO:0000259" key="6">
    <source>
        <dbReference type="Pfam" id="PF08479"/>
    </source>
</evidence>
<accession>A0A069E803</accession>
<dbReference type="eggNOG" id="COG2831">
    <property type="taxonomic scope" value="Bacteria"/>
</dbReference>
<feature type="domain" description="Haemolysin activator HlyB C-terminal" evidence="5">
    <location>
        <begin position="213"/>
        <end position="540"/>
    </location>
</feature>
<organism evidence="7 8">
    <name type="scientific">Hyphomonas adhaerens MHS-3</name>
    <dbReference type="NCBI Taxonomy" id="1280949"/>
    <lineage>
        <taxon>Bacteria</taxon>
        <taxon>Pseudomonadati</taxon>
        <taxon>Pseudomonadota</taxon>
        <taxon>Alphaproteobacteria</taxon>
        <taxon>Hyphomonadales</taxon>
        <taxon>Hyphomonadaceae</taxon>
        <taxon>Hyphomonas</taxon>
    </lineage>
</organism>
<evidence type="ECO:0000259" key="5">
    <source>
        <dbReference type="Pfam" id="PF03865"/>
    </source>
</evidence>
<dbReference type="RefSeq" id="WP_051596128.1">
    <property type="nucleotide sequence ID" value="NZ_ARYH01000001.1"/>
</dbReference>
<evidence type="ECO:0000256" key="2">
    <source>
        <dbReference type="ARBA" id="ARBA00022692"/>
    </source>
</evidence>
<keyword evidence="8" id="KW-1185">Reference proteome</keyword>
<keyword evidence="4" id="KW-0732">Signal</keyword>
<reference evidence="7 8" key="1">
    <citation type="journal article" date="2014" name="Antonie Van Leeuwenhoek">
        <title>Hyphomonas beringensis sp. nov. and Hyphomonas chukchiensis sp. nov., isolated from surface seawater of the Bering Sea and Chukchi Sea.</title>
        <authorList>
            <person name="Li C."/>
            <person name="Lai Q."/>
            <person name="Li G."/>
            <person name="Dong C."/>
            <person name="Wang J."/>
            <person name="Liao Y."/>
            <person name="Shao Z."/>
        </authorList>
    </citation>
    <scope>NUCLEOTIDE SEQUENCE [LARGE SCALE GENOMIC DNA]</scope>
    <source>
        <strain evidence="7 8">MHS-3</strain>
    </source>
</reference>
<sequence>MTDLAKKIFYSTTAFALMAIMPDILSVSSASAQTASQVTRDSYAPPVISKAEGGGLSLTAPSGLDAPEGAEDLEVRPSGLLVEGALPDMVDATEAVDAQIRDKLVTGADLFAAARQLEAAYANAGYILARVSLPPQTIKDGMPLKLVVTDGYVESIDTSALPEGVRGRVEAMLSVLVGERGINLSRLERRLLLAGDTPGVVLRSTLRAGQAPGSTIIVVEGRYDPAAFTAAYQNSMAAGLGSSALTFGADANNLLGLGEVGYLRLVGHTDGFFTDDPRNRQVVLGATIPLGRTGAWFNIEGIDSETHPTSDVNFSLSGHYQRAAVQLGYHWLRSRNSNLSTLLSFDLADEKQTLAFAGIQTAFSEDNLRVVRLGGVGDLYDPWGGQLAGSLTASFGVDALGARQATAAKPMSRAGAQPDFEKAEASLRYVNTLADNRLQFLFSTRGQLSFGEPLPASEQLSLGGLDQLSSFNLGEIQADTGVVSRAELSAPNIFSPFGRDASIGGVVSPYVFGAAGVAKFEQPTAVERETTEAASFGAGFRLGLSRRASRDSATLSLEYARDAGNDYNLGDSVRVQLMTRF</sequence>
<name>A0A069E803_9PROT</name>
<dbReference type="Proteomes" id="UP000027446">
    <property type="component" value="Unassembled WGS sequence"/>
</dbReference>
<feature type="signal peptide" evidence="4">
    <location>
        <begin position="1"/>
        <end position="32"/>
    </location>
</feature>
<dbReference type="PANTHER" id="PTHR34597">
    <property type="entry name" value="SLR1661 PROTEIN"/>
    <property type="match status" value="1"/>
</dbReference>
<feature type="domain" description="Polypeptide-transport-associated ShlB-type" evidence="6">
    <location>
        <begin position="98"/>
        <end position="151"/>
    </location>
</feature>
<dbReference type="InterPro" id="IPR013686">
    <property type="entry name" value="Polypept-transport_assoc_ShlB"/>
</dbReference>
<dbReference type="PANTHER" id="PTHR34597:SF3">
    <property type="entry name" value="OUTER MEMBRANE TRANSPORTER CDIB"/>
    <property type="match status" value="1"/>
</dbReference>
<dbReference type="InterPro" id="IPR051544">
    <property type="entry name" value="TPS_OM_transporter"/>
</dbReference>
<keyword evidence="3" id="KW-0998">Cell outer membrane</keyword>